<dbReference type="PANTHER" id="PTHR36842">
    <property type="entry name" value="PROTEIN TOLB HOMOLOG"/>
    <property type="match status" value="1"/>
</dbReference>
<evidence type="ECO:0008006" key="6">
    <source>
        <dbReference type="Google" id="ProtNLM"/>
    </source>
</evidence>
<keyword evidence="2" id="KW-0732">Signal</keyword>
<dbReference type="Pfam" id="PF07676">
    <property type="entry name" value="PD40"/>
    <property type="match status" value="4"/>
</dbReference>
<accession>A0AA49JV80</accession>
<dbReference type="Gene3D" id="2.120.10.30">
    <property type="entry name" value="TolB, C-terminal domain"/>
    <property type="match status" value="2"/>
</dbReference>
<dbReference type="SUPFAM" id="SSF52964">
    <property type="entry name" value="TolB, N-terminal domain"/>
    <property type="match status" value="1"/>
</dbReference>
<dbReference type="AlphaFoldDB" id="A0AA49JV80"/>
<dbReference type="SUPFAM" id="SSF69304">
    <property type="entry name" value="Tricorn protease N-terminal domain"/>
    <property type="match status" value="1"/>
</dbReference>
<gene>
    <name evidence="3" type="ORF">Strain138_001811</name>
    <name evidence="4" type="ORF">Strain318_001810</name>
</gene>
<evidence type="ECO:0000313" key="3">
    <source>
        <dbReference type="EMBL" id="WKW12518.1"/>
    </source>
</evidence>
<reference evidence="3" key="1">
    <citation type="submission" date="2023-07" db="EMBL/GenBank/DDBJ databases">
        <authorList>
            <person name="Haufschild T."/>
            <person name="Kallscheuer N."/>
            <person name="Hammer J."/>
            <person name="Kohn T."/>
            <person name="Kabuu M."/>
            <person name="Jogler M."/>
            <person name="Wohfarth N."/>
            <person name="Heuer A."/>
            <person name="Rohde M."/>
            <person name="van Teeseling M.C.F."/>
            <person name="Jogler C."/>
        </authorList>
    </citation>
    <scope>NUCLEOTIDE SEQUENCE</scope>
    <source>
        <strain evidence="3">Strain 138</strain>
        <strain evidence="4">Strain 318</strain>
    </source>
</reference>
<organism evidence="3">
    <name type="scientific">Pseudogemmatithrix spongiicola</name>
    <dbReference type="NCBI Taxonomy" id="3062599"/>
    <lineage>
        <taxon>Bacteria</taxon>
        <taxon>Pseudomonadati</taxon>
        <taxon>Gemmatimonadota</taxon>
        <taxon>Gemmatimonadia</taxon>
        <taxon>Gemmatimonadales</taxon>
        <taxon>Gemmatimonadaceae</taxon>
        <taxon>Pseudogemmatithrix</taxon>
    </lineage>
</organism>
<sequence length="427" mass="46289">MMRIVRLAALALVAVSLLPISLAAQDQGVRIGLTYTAGTRPGVYLLPMRGPLGDSVRAIIARDLDFGDRISVIAPDSGAPVSGALNYPLYARLGAAAIIRLDQPMGGVISAEVHEVGASRMLRKLEPRIVAEPFSPEWRLALHRMSDEIEEIVTGVRGIAATRILFNREGTIWQVDSDGANARALPGIGAAISPEWHPSGRMIAYQQWADDGSHVIVRDLTTQQARRMSFALGTNITPAFSPDGKDLVFAYGSDATDLWKVRLQGGEGPVRITVGRGSENVQPSFSPDGRRIAFATGRLGRPEIYIMDADGADPQWLTTTGFGDQSYRADPAWSPDGRSVAFQTQIEGRFQVATINLRDRSVKQHTIEGANEQPSWAPDGRHLVFTSNRGGSRQLWVLDTESGRMRQLTSGAAARMGAWSPRMVGTP</sequence>
<comment type="similarity">
    <text evidence="1">Belongs to the TolB family.</text>
</comment>
<dbReference type="InterPro" id="IPR011659">
    <property type="entry name" value="WD40"/>
</dbReference>
<evidence type="ECO:0000313" key="4">
    <source>
        <dbReference type="EMBL" id="WKW15425.1"/>
    </source>
</evidence>
<evidence type="ECO:0000313" key="5">
    <source>
        <dbReference type="Proteomes" id="UP001229955"/>
    </source>
</evidence>
<dbReference type="InterPro" id="IPR011042">
    <property type="entry name" value="6-blade_b-propeller_TolB-like"/>
</dbReference>
<protein>
    <recommendedName>
        <fullName evidence="6">Tol-Pal system beta propeller repeat protein TolB</fullName>
    </recommendedName>
</protein>
<dbReference type="RefSeq" id="WP_367885395.1">
    <property type="nucleotide sequence ID" value="NZ_CP130612.1"/>
</dbReference>
<dbReference type="PANTHER" id="PTHR36842:SF1">
    <property type="entry name" value="PROTEIN TOLB"/>
    <property type="match status" value="1"/>
</dbReference>
<feature type="chain" id="PRO_5041427775" description="Tol-Pal system beta propeller repeat protein TolB" evidence="2">
    <location>
        <begin position="25"/>
        <end position="427"/>
    </location>
</feature>
<evidence type="ECO:0000256" key="2">
    <source>
        <dbReference type="SAM" id="SignalP"/>
    </source>
</evidence>
<evidence type="ECO:0000256" key="1">
    <source>
        <dbReference type="ARBA" id="ARBA00009820"/>
    </source>
</evidence>
<name>A0AA49JV80_9BACT</name>
<feature type="signal peptide" evidence="2">
    <location>
        <begin position="1"/>
        <end position="24"/>
    </location>
</feature>
<keyword evidence="5" id="KW-1185">Reference proteome</keyword>
<dbReference type="EMBL" id="CP130613">
    <property type="protein sequence ID" value="WKW15425.1"/>
    <property type="molecule type" value="Genomic_DNA"/>
</dbReference>
<proteinExistence type="inferred from homology"/>
<dbReference type="Proteomes" id="UP001229955">
    <property type="component" value="Chromosome"/>
</dbReference>
<dbReference type="EMBL" id="CP130612">
    <property type="protein sequence ID" value="WKW12518.1"/>
    <property type="molecule type" value="Genomic_DNA"/>
</dbReference>
<dbReference type="Gene3D" id="3.40.50.10070">
    <property type="entry name" value="TolB, N-terminal domain"/>
    <property type="match status" value="1"/>
</dbReference>
<accession>A0AA49K0V3</accession>
<dbReference type="KEGG" id="pspc:Strain318_001810"/>